<protein>
    <recommendedName>
        <fullName evidence="6">Oxygen sensor histidine kinase NreB</fullName>
        <ecNumber evidence="5">2.7.13.3</ecNumber>
    </recommendedName>
    <alternativeName>
        <fullName evidence="19">Nitrogen regulation protein B</fullName>
    </alternativeName>
</protein>
<feature type="domain" description="Histidine kinase" evidence="22">
    <location>
        <begin position="293"/>
        <end position="486"/>
    </location>
</feature>
<dbReference type="InterPro" id="IPR050482">
    <property type="entry name" value="Sensor_HK_TwoCompSys"/>
</dbReference>
<evidence type="ECO:0000256" key="20">
    <source>
        <dbReference type="SAM" id="Coils"/>
    </source>
</evidence>
<keyword evidence="15" id="KW-0408">Iron</keyword>
<dbReference type="PANTHER" id="PTHR24421">
    <property type="entry name" value="NITRATE/NITRITE SENSOR PROTEIN NARX-RELATED"/>
    <property type="match status" value="1"/>
</dbReference>
<dbReference type="InterPro" id="IPR036890">
    <property type="entry name" value="HATPase_C_sf"/>
</dbReference>
<dbReference type="CDD" id="cd06225">
    <property type="entry name" value="HAMP"/>
    <property type="match status" value="1"/>
</dbReference>
<dbReference type="Proteomes" id="UP000198847">
    <property type="component" value="Unassembled WGS sequence"/>
</dbReference>
<evidence type="ECO:0000256" key="7">
    <source>
        <dbReference type="ARBA" id="ARBA00022485"/>
    </source>
</evidence>
<dbReference type="Pfam" id="PF00672">
    <property type="entry name" value="HAMP"/>
    <property type="match status" value="1"/>
</dbReference>
<evidence type="ECO:0000256" key="21">
    <source>
        <dbReference type="SAM" id="Phobius"/>
    </source>
</evidence>
<keyword evidence="7" id="KW-0004">4Fe-4S</keyword>
<dbReference type="InterPro" id="IPR005467">
    <property type="entry name" value="His_kinase_dom"/>
</dbReference>
<evidence type="ECO:0000256" key="17">
    <source>
        <dbReference type="ARBA" id="ARBA00023014"/>
    </source>
</evidence>
<dbReference type="Gene3D" id="3.30.565.10">
    <property type="entry name" value="Histidine kinase-like ATPase, C-terminal domain"/>
    <property type="match status" value="1"/>
</dbReference>
<evidence type="ECO:0000256" key="19">
    <source>
        <dbReference type="ARBA" id="ARBA00030800"/>
    </source>
</evidence>
<evidence type="ECO:0000256" key="13">
    <source>
        <dbReference type="ARBA" id="ARBA00022777"/>
    </source>
</evidence>
<keyword evidence="17" id="KW-0411">Iron-sulfur</keyword>
<dbReference type="InterPro" id="IPR003660">
    <property type="entry name" value="HAMP_dom"/>
</dbReference>
<keyword evidence="12" id="KW-0547">Nucleotide-binding</keyword>
<dbReference type="OrthoDB" id="9781904at2"/>
<feature type="coiled-coil region" evidence="20">
    <location>
        <begin position="244"/>
        <end position="300"/>
    </location>
</feature>
<gene>
    <name evidence="24" type="ORF">SAMN04490178_1474</name>
</gene>
<evidence type="ECO:0000256" key="12">
    <source>
        <dbReference type="ARBA" id="ARBA00022741"/>
    </source>
</evidence>
<dbReference type="InterPro" id="IPR011712">
    <property type="entry name" value="Sig_transdc_His_kin_sub3_dim/P"/>
</dbReference>
<evidence type="ECO:0000256" key="9">
    <source>
        <dbReference type="ARBA" id="ARBA00022553"/>
    </source>
</evidence>
<dbReference type="SUPFAM" id="SSF55874">
    <property type="entry name" value="ATPase domain of HSP90 chaperone/DNA topoisomerase II/histidine kinase"/>
    <property type="match status" value="1"/>
</dbReference>
<evidence type="ECO:0000256" key="18">
    <source>
        <dbReference type="ARBA" id="ARBA00024827"/>
    </source>
</evidence>
<keyword evidence="13 24" id="KW-0418">Kinase</keyword>
<dbReference type="PRINTS" id="PR00344">
    <property type="entry name" value="BCTRLSENSOR"/>
</dbReference>
<reference evidence="24 25" key="1">
    <citation type="submission" date="2016-10" db="EMBL/GenBank/DDBJ databases">
        <authorList>
            <person name="de Groot N.N."/>
        </authorList>
    </citation>
    <scope>NUCLEOTIDE SEQUENCE [LARGE SCALE GENOMIC DNA]</scope>
    <source>
        <strain evidence="24 25">DSM 13305</strain>
    </source>
</reference>
<comment type="cofactor">
    <cofactor evidence="2">
        <name>[4Fe-4S] cluster</name>
        <dbReference type="ChEBI" id="CHEBI:49883"/>
    </cofactor>
</comment>
<dbReference type="PROSITE" id="PS50109">
    <property type="entry name" value="HIS_KIN"/>
    <property type="match status" value="1"/>
</dbReference>
<sequence length="487" mass="54640">MIKLQKISIYYKINAIIIGILLLFSIIIGVIMIGTTERLLNYQMEKRGAEVATYIASLSNNDILLDDHYALFDRLNKAKNNNDDIRYILITDSYGRVLAHTFSGLLPQGLANTPKSSPAKIAFTPPIALDNATPEGYQIAKYNSNEGLVREIIVPIEAGSIGFVRVGMLEKTTQKLLNKNINEFFIITLILCSLASLFATRLSSIIIRPVARLAKATKEIERGNFSIKTEVTTEDEIGHLASAFNQMAATLEQKKQENNRLLEELRTKEALRAVLMNKLYTIQEEERKRISRELHDETNQSLASLLAYMKVLLSKLTDEHQKTLLLGARDVAVNVLEGLRKMAVELRPPILDDLGIIAAMEKYIQTFRNQHLMEVSFLTPAVPPLLSNEISLALYRILQESLTNIAKHAQATQVYITLSYYENKVTLMIEDNGKGISTEALEKAHKNGRLGIYGMKERAELLGGNFEFETTTGQGTLITVQLPMRLE</sequence>
<evidence type="ECO:0000256" key="6">
    <source>
        <dbReference type="ARBA" id="ARBA00017322"/>
    </source>
</evidence>
<evidence type="ECO:0000256" key="16">
    <source>
        <dbReference type="ARBA" id="ARBA00023012"/>
    </source>
</evidence>
<evidence type="ECO:0000256" key="4">
    <source>
        <dbReference type="ARBA" id="ARBA00004496"/>
    </source>
</evidence>
<evidence type="ECO:0000256" key="3">
    <source>
        <dbReference type="ARBA" id="ARBA00004370"/>
    </source>
</evidence>
<dbReference type="CDD" id="cd16917">
    <property type="entry name" value="HATPase_UhpB-NarQ-NarX-like"/>
    <property type="match status" value="1"/>
</dbReference>
<dbReference type="EMBL" id="FODY01000047">
    <property type="protein sequence ID" value="SEP47687.1"/>
    <property type="molecule type" value="Genomic_DNA"/>
</dbReference>
<evidence type="ECO:0000256" key="10">
    <source>
        <dbReference type="ARBA" id="ARBA00022679"/>
    </source>
</evidence>
<dbReference type="GO" id="GO:0046983">
    <property type="term" value="F:protein dimerization activity"/>
    <property type="evidence" value="ECO:0007669"/>
    <property type="project" value="InterPro"/>
</dbReference>
<dbReference type="GO" id="GO:0046872">
    <property type="term" value="F:metal ion binding"/>
    <property type="evidence" value="ECO:0007669"/>
    <property type="project" value="UniProtKB-KW"/>
</dbReference>
<keyword evidence="21" id="KW-1133">Transmembrane helix</keyword>
<feature type="transmembrane region" description="Helical" evidence="21">
    <location>
        <begin position="13"/>
        <end position="34"/>
    </location>
</feature>
<keyword evidence="9" id="KW-0597">Phosphoprotein</keyword>
<dbReference type="InterPro" id="IPR003594">
    <property type="entry name" value="HATPase_dom"/>
</dbReference>
<dbReference type="SUPFAM" id="SSF158472">
    <property type="entry name" value="HAMP domain-like"/>
    <property type="match status" value="1"/>
</dbReference>
<keyword evidence="21" id="KW-0472">Membrane</keyword>
<keyword evidence="16" id="KW-0902">Two-component regulatory system</keyword>
<comment type="catalytic activity">
    <reaction evidence="1">
        <text>ATP + protein L-histidine = ADP + protein N-phospho-L-histidine.</text>
        <dbReference type="EC" id="2.7.13.3"/>
    </reaction>
</comment>
<dbReference type="PROSITE" id="PS50885">
    <property type="entry name" value="HAMP"/>
    <property type="match status" value="1"/>
</dbReference>
<comment type="subcellular location">
    <subcellularLocation>
        <location evidence="4">Cytoplasm</location>
    </subcellularLocation>
    <subcellularLocation>
        <location evidence="3">Membrane</location>
    </subcellularLocation>
</comment>
<dbReference type="Pfam" id="PF02518">
    <property type="entry name" value="HATPase_c"/>
    <property type="match status" value="1"/>
</dbReference>
<name>A0A1H8Y6H4_9FIRM</name>
<keyword evidence="8" id="KW-0963">Cytoplasm</keyword>
<evidence type="ECO:0000256" key="11">
    <source>
        <dbReference type="ARBA" id="ARBA00022723"/>
    </source>
</evidence>
<dbReference type="STRING" id="112903.SAMN04490178_1474"/>
<evidence type="ECO:0000256" key="5">
    <source>
        <dbReference type="ARBA" id="ARBA00012438"/>
    </source>
</evidence>
<keyword evidence="20" id="KW-0175">Coiled coil</keyword>
<accession>A0A1H8Y6H4</accession>
<comment type="function">
    <text evidence="18">Member of the two-component regulatory system NreB/NreC involved in the control of dissimilatory nitrate/nitrite reduction in response to oxygen. NreB functions as a direct oxygen sensor histidine kinase which is autophosphorylated, in the absence of oxygen, probably at the conserved histidine residue, and transfers its phosphate group probably to a conserved aspartate residue of NreC. NreB/NreC activates the expression of the nitrate (narGHJI) and nitrite (nir) reductase operons, as well as the putative nitrate transporter gene narT.</text>
</comment>
<evidence type="ECO:0000256" key="1">
    <source>
        <dbReference type="ARBA" id="ARBA00000085"/>
    </source>
</evidence>
<organism evidence="24 25">
    <name type="scientific">Propionispora vibrioides</name>
    <dbReference type="NCBI Taxonomy" id="112903"/>
    <lineage>
        <taxon>Bacteria</taxon>
        <taxon>Bacillati</taxon>
        <taxon>Bacillota</taxon>
        <taxon>Negativicutes</taxon>
        <taxon>Selenomonadales</taxon>
        <taxon>Sporomusaceae</taxon>
        <taxon>Propionispora</taxon>
    </lineage>
</organism>
<evidence type="ECO:0000256" key="15">
    <source>
        <dbReference type="ARBA" id="ARBA00023004"/>
    </source>
</evidence>
<dbReference type="RefSeq" id="WP_091752420.1">
    <property type="nucleotide sequence ID" value="NZ_FODY01000047.1"/>
</dbReference>
<evidence type="ECO:0000313" key="24">
    <source>
        <dbReference type="EMBL" id="SEP47687.1"/>
    </source>
</evidence>
<dbReference type="PANTHER" id="PTHR24421:SF10">
    <property type="entry name" value="NITRATE_NITRITE SENSOR PROTEIN NARQ"/>
    <property type="match status" value="1"/>
</dbReference>
<dbReference type="SMART" id="SM00304">
    <property type="entry name" value="HAMP"/>
    <property type="match status" value="1"/>
</dbReference>
<evidence type="ECO:0000259" key="23">
    <source>
        <dbReference type="PROSITE" id="PS50885"/>
    </source>
</evidence>
<feature type="domain" description="HAMP" evidence="23">
    <location>
        <begin position="204"/>
        <end position="256"/>
    </location>
</feature>
<dbReference type="SMART" id="SM00387">
    <property type="entry name" value="HATPase_c"/>
    <property type="match status" value="1"/>
</dbReference>
<dbReference type="GO" id="GO:0016020">
    <property type="term" value="C:membrane"/>
    <property type="evidence" value="ECO:0007669"/>
    <property type="project" value="UniProtKB-SubCell"/>
</dbReference>
<keyword evidence="14" id="KW-0067">ATP-binding</keyword>
<dbReference type="GO" id="GO:0005737">
    <property type="term" value="C:cytoplasm"/>
    <property type="evidence" value="ECO:0007669"/>
    <property type="project" value="UniProtKB-SubCell"/>
</dbReference>
<dbReference type="GO" id="GO:0000155">
    <property type="term" value="F:phosphorelay sensor kinase activity"/>
    <property type="evidence" value="ECO:0007669"/>
    <property type="project" value="InterPro"/>
</dbReference>
<dbReference type="GO" id="GO:0051539">
    <property type="term" value="F:4 iron, 4 sulfur cluster binding"/>
    <property type="evidence" value="ECO:0007669"/>
    <property type="project" value="UniProtKB-KW"/>
</dbReference>
<evidence type="ECO:0000256" key="8">
    <source>
        <dbReference type="ARBA" id="ARBA00022490"/>
    </source>
</evidence>
<keyword evidence="10" id="KW-0808">Transferase</keyword>
<proteinExistence type="predicted"/>
<evidence type="ECO:0000259" key="22">
    <source>
        <dbReference type="PROSITE" id="PS50109"/>
    </source>
</evidence>
<evidence type="ECO:0000256" key="14">
    <source>
        <dbReference type="ARBA" id="ARBA00022840"/>
    </source>
</evidence>
<dbReference type="Pfam" id="PF07730">
    <property type="entry name" value="HisKA_3"/>
    <property type="match status" value="1"/>
</dbReference>
<dbReference type="EC" id="2.7.13.3" evidence="5"/>
<evidence type="ECO:0000313" key="25">
    <source>
        <dbReference type="Proteomes" id="UP000198847"/>
    </source>
</evidence>
<evidence type="ECO:0000256" key="2">
    <source>
        <dbReference type="ARBA" id="ARBA00001966"/>
    </source>
</evidence>
<dbReference type="GO" id="GO:0005524">
    <property type="term" value="F:ATP binding"/>
    <property type="evidence" value="ECO:0007669"/>
    <property type="project" value="UniProtKB-KW"/>
</dbReference>
<keyword evidence="21" id="KW-0812">Transmembrane</keyword>
<keyword evidence="25" id="KW-1185">Reference proteome</keyword>
<dbReference type="InterPro" id="IPR004358">
    <property type="entry name" value="Sig_transdc_His_kin-like_C"/>
</dbReference>
<dbReference type="AlphaFoldDB" id="A0A1H8Y6H4"/>
<dbReference type="Gene3D" id="6.10.340.10">
    <property type="match status" value="1"/>
</dbReference>
<dbReference type="Gene3D" id="1.20.5.1930">
    <property type="match status" value="1"/>
</dbReference>
<keyword evidence="11" id="KW-0479">Metal-binding</keyword>